<dbReference type="AlphaFoldDB" id="A0A9N8HDG9"/>
<evidence type="ECO:0000256" key="1">
    <source>
        <dbReference type="PROSITE-ProRule" id="PRU00047"/>
    </source>
</evidence>
<accession>A0A9N8HDG9</accession>
<feature type="domain" description="RRM" evidence="4">
    <location>
        <begin position="136"/>
        <end position="215"/>
    </location>
</feature>
<keyword evidence="1" id="KW-0863">Zinc-finger</keyword>
<dbReference type="InterPro" id="IPR001878">
    <property type="entry name" value="Znf_CCHC"/>
</dbReference>
<dbReference type="Pfam" id="PF00098">
    <property type="entry name" value="zf-CCHC"/>
    <property type="match status" value="2"/>
</dbReference>
<dbReference type="GO" id="GO:0003723">
    <property type="term" value="F:RNA binding"/>
    <property type="evidence" value="ECO:0007669"/>
    <property type="project" value="UniProtKB-UniRule"/>
</dbReference>
<dbReference type="GO" id="GO:0008270">
    <property type="term" value="F:zinc ion binding"/>
    <property type="evidence" value="ECO:0007669"/>
    <property type="project" value="UniProtKB-KW"/>
</dbReference>
<feature type="compositionally biased region" description="Basic residues" evidence="3">
    <location>
        <begin position="26"/>
        <end position="36"/>
    </location>
</feature>
<feature type="compositionally biased region" description="Acidic residues" evidence="3">
    <location>
        <begin position="109"/>
        <end position="120"/>
    </location>
</feature>
<dbReference type="Gene3D" id="3.30.70.330">
    <property type="match status" value="1"/>
</dbReference>
<evidence type="ECO:0000313" key="6">
    <source>
        <dbReference type="EMBL" id="CAB9510236.1"/>
    </source>
</evidence>
<evidence type="ECO:0000256" key="2">
    <source>
        <dbReference type="PROSITE-ProRule" id="PRU00176"/>
    </source>
</evidence>
<keyword evidence="1" id="KW-0479">Metal-binding</keyword>
<dbReference type="PROSITE" id="PS50158">
    <property type="entry name" value="ZF_CCHC"/>
    <property type="match status" value="3"/>
</dbReference>
<dbReference type="OrthoDB" id="196607at2759"/>
<dbReference type="SMART" id="SM00343">
    <property type="entry name" value="ZnF_C2HC"/>
    <property type="match status" value="5"/>
</dbReference>
<name>A0A9N8HDG9_9STRA</name>
<sequence length="490" mass="55528">MATSPNGNGKRNLLDSFDDAADSKQQHKSPKKKKRSKVEDDMFAPSPATDRKASLSKFVRRILDPNRKPTGLIEPPQVIPLNDEFLKAFGKREKEMDAEIGRTIDIDNDLADDDKEDDKDANDTSTTKSKEDSSKRKIKVTNLKYTTAVQTLREECMNFGPVVDVNMLMDDNDPTKNTGRAYVVFSTAAAAQAAVDQQLGGDLDGRPIRVSLAEEQKRTPGNAFTEKRYWLKDISTKCYRCGNIGHMEAECPNPQQASICPLCANIHGGGEHEMRHCPLNRVCFNCGIPGHINRECSYKRGSVPPRQICSICCGSGHTRFQCPRSNVHGIEDAICLVCGKTGHFMCSELKWFFGLEGVFCFNCGGKGHVGQKCQRPILDDLVRNEGWTLKEIERAEEYKLAEDVEAERMEQERKDREEEQRRTEEREQRRERYRDKDRQRARSAPRPRGGQEEYRYTVDDNDNNNNNSRNSNNRRGYGGGSSGGRRRGYR</sequence>
<evidence type="ECO:0000259" key="5">
    <source>
        <dbReference type="PROSITE" id="PS50158"/>
    </source>
</evidence>
<feature type="domain" description="CCHC-type" evidence="5">
    <location>
        <begin position="237"/>
        <end position="253"/>
    </location>
</feature>
<feature type="compositionally biased region" description="Basic and acidic residues" evidence="3">
    <location>
        <begin position="449"/>
        <end position="458"/>
    </location>
</feature>
<dbReference type="SMART" id="SM00360">
    <property type="entry name" value="RRM"/>
    <property type="match status" value="1"/>
</dbReference>
<dbReference type="Pfam" id="PF00076">
    <property type="entry name" value="RRM_1"/>
    <property type="match status" value="1"/>
</dbReference>
<gene>
    <name evidence="6" type="ORF">SEMRO_427_G140640.1</name>
</gene>
<comment type="caution">
    <text evidence="6">The sequence shown here is derived from an EMBL/GenBank/DDBJ whole genome shotgun (WGS) entry which is preliminary data.</text>
</comment>
<dbReference type="EMBL" id="CAICTM010000426">
    <property type="protein sequence ID" value="CAB9510236.1"/>
    <property type="molecule type" value="Genomic_DNA"/>
</dbReference>
<evidence type="ECO:0000313" key="7">
    <source>
        <dbReference type="Proteomes" id="UP001153069"/>
    </source>
</evidence>
<reference evidence="6" key="1">
    <citation type="submission" date="2020-06" db="EMBL/GenBank/DDBJ databases">
        <authorList>
            <consortium name="Plant Systems Biology data submission"/>
        </authorList>
    </citation>
    <scope>NUCLEOTIDE SEQUENCE</scope>
    <source>
        <strain evidence="6">D6</strain>
    </source>
</reference>
<keyword evidence="2" id="KW-0694">RNA-binding</keyword>
<dbReference type="Proteomes" id="UP001153069">
    <property type="component" value="Unassembled WGS sequence"/>
</dbReference>
<dbReference type="InterPro" id="IPR012677">
    <property type="entry name" value="Nucleotide-bd_a/b_plait_sf"/>
</dbReference>
<dbReference type="Gene3D" id="4.10.60.10">
    <property type="entry name" value="Zinc finger, CCHC-type"/>
    <property type="match status" value="2"/>
</dbReference>
<proteinExistence type="predicted"/>
<feature type="compositionally biased region" description="Low complexity" evidence="3">
    <location>
        <begin position="463"/>
        <end position="475"/>
    </location>
</feature>
<protein>
    <submittedName>
        <fullName evidence="6">CCHC-type and RNA-binding motif-containing protein 1</fullName>
    </submittedName>
</protein>
<feature type="region of interest" description="Disordered" evidence="3">
    <location>
        <begin position="109"/>
        <end position="136"/>
    </location>
</feature>
<dbReference type="InterPro" id="IPR036875">
    <property type="entry name" value="Znf_CCHC_sf"/>
</dbReference>
<dbReference type="PANTHER" id="PTHR46978:SF1">
    <property type="entry name" value="ZINC KNUCKLE (CCHC-TYPE) FAMILY PROTEIN"/>
    <property type="match status" value="1"/>
</dbReference>
<dbReference type="SUPFAM" id="SSF57756">
    <property type="entry name" value="Retrovirus zinc finger-like domains"/>
    <property type="match status" value="2"/>
</dbReference>
<organism evidence="6 7">
    <name type="scientific">Seminavis robusta</name>
    <dbReference type="NCBI Taxonomy" id="568900"/>
    <lineage>
        <taxon>Eukaryota</taxon>
        <taxon>Sar</taxon>
        <taxon>Stramenopiles</taxon>
        <taxon>Ochrophyta</taxon>
        <taxon>Bacillariophyta</taxon>
        <taxon>Bacillariophyceae</taxon>
        <taxon>Bacillariophycidae</taxon>
        <taxon>Naviculales</taxon>
        <taxon>Naviculaceae</taxon>
        <taxon>Seminavis</taxon>
    </lineage>
</organism>
<dbReference type="InterPro" id="IPR000504">
    <property type="entry name" value="RRM_dom"/>
</dbReference>
<dbReference type="SUPFAM" id="SSF54928">
    <property type="entry name" value="RNA-binding domain, RBD"/>
    <property type="match status" value="1"/>
</dbReference>
<feature type="compositionally biased region" description="Basic and acidic residues" evidence="3">
    <location>
        <begin position="404"/>
        <end position="440"/>
    </location>
</feature>
<keyword evidence="1" id="KW-0862">Zinc</keyword>
<dbReference type="PROSITE" id="PS50102">
    <property type="entry name" value="RRM"/>
    <property type="match status" value="1"/>
</dbReference>
<keyword evidence="7" id="KW-1185">Reference proteome</keyword>
<feature type="region of interest" description="Disordered" evidence="3">
    <location>
        <begin position="1"/>
        <end position="57"/>
    </location>
</feature>
<feature type="domain" description="CCHC-type" evidence="5">
    <location>
        <begin position="283"/>
        <end position="296"/>
    </location>
</feature>
<dbReference type="PANTHER" id="PTHR46978">
    <property type="entry name" value="ZINC KNUCKLE (CCHC-TYPE) FAMILY PROTEIN"/>
    <property type="match status" value="1"/>
</dbReference>
<evidence type="ECO:0000256" key="3">
    <source>
        <dbReference type="SAM" id="MobiDB-lite"/>
    </source>
</evidence>
<feature type="region of interest" description="Disordered" evidence="3">
    <location>
        <begin position="404"/>
        <end position="490"/>
    </location>
</feature>
<feature type="domain" description="CCHC-type" evidence="5">
    <location>
        <begin position="360"/>
        <end position="375"/>
    </location>
</feature>
<evidence type="ECO:0000259" key="4">
    <source>
        <dbReference type="PROSITE" id="PS50102"/>
    </source>
</evidence>
<dbReference type="InterPro" id="IPR035979">
    <property type="entry name" value="RBD_domain_sf"/>
</dbReference>